<dbReference type="AlphaFoldDB" id="A0A6J4KTX0"/>
<feature type="compositionally biased region" description="Basic and acidic residues" evidence="1">
    <location>
        <begin position="65"/>
        <end position="85"/>
    </location>
</feature>
<feature type="compositionally biased region" description="Basic and acidic residues" evidence="1">
    <location>
        <begin position="21"/>
        <end position="35"/>
    </location>
</feature>
<proteinExistence type="predicted"/>
<dbReference type="EMBL" id="CADCTW010000085">
    <property type="protein sequence ID" value="CAA9315248.1"/>
    <property type="molecule type" value="Genomic_DNA"/>
</dbReference>
<feature type="compositionally biased region" description="Basic residues" evidence="1">
    <location>
        <begin position="51"/>
        <end position="64"/>
    </location>
</feature>
<feature type="non-terminal residue" evidence="2">
    <location>
        <position position="1"/>
    </location>
</feature>
<name>A0A6J4KTX0_9BACT</name>
<accession>A0A6J4KTX0</accession>
<evidence type="ECO:0000256" key="1">
    <source>
        <dbReference type="SAM" id="MobiDB-lite"/>
    </source>
</evidence>
<protein>
    <submittedName>
        <fullName evidence="2">Uncharacterized protein</fullName>
    </submittedName>
</protein>
<sequence>EHHRTLLLPRSRHRPPLLRGADQRTRAEAGRPHVDQRRHRPGPRRLDPRGRVHHHARERLHRHHDAAAPREPGRLHPGADPRRRL</sequence>
<feature type="region of interest" description="Disordered" evidence="1">
    <location>
        <begin position="1"/>
        <end position="85"/>
    </location>
</feature>
<gene>
    <name evidence="2" type="ORF">AVDCRST_MAG68-1619</name>
</gene>
<feature type="non-terminal residue" evidence="2">
    <location>
        <position position="85"/>
    </location>
</feature>
<feature type="compositionally biased region" description="Basic residues" evidence="1">
    <location>
        <begin position="1"/>
        <end position="16"/>
    </location>
</feature>
<reference evidence="2" key="1">
    <citation type="submission" date="2020-02" db="EMBL/GenBank/DDBJ databases">
        <authorList>
            <person name="Meier V. D."/>
        </authorList>
    </citation>
    <scope>NUCLEOTIDE SEQUENCE</scope>
    <source>
        <strain evidence="2">AVDCRST_MAG68</strain>
    </source>
</reference>
<evidence type="ECO:0000313" key="2">
    <source>
        <dbReference type="EMBL" id="CAA9315248.1"/>
    </source>
</evidence>
<organism evidence="2">
    <name type="scientific">uncultured Gemmatimonadota bacterium</name>
    <dbReference type="NCBI Taxonomy" id="203437"/>
    <lineage>
        <taxon>Bacteria</taxon>
        <taxon>Pseudomonadati</taxon>
        <taxon>Gemmatimonadota</taxon>
        <taxon>environmental samples</taxon>
    </lineage>
</organism>